<keyword evidence="2" id="KW-0472">Membrane</keyword>
<feature type="region of interest" description="Disordered" evidence="1">
    <location>
        <begin position="179"/>
        <end position="213"/>
    </location>
</feature>
<evidence type="ECO:0000256" key="2">
    <source>
        <dbReference type="SAM" id="Phobius"/>
    </source>
</evidence>
<sequence length="213" mass="23391">MQEYLRCVYLLFEAYPIVFTQGHHLSAGVSGLVFLPILLGGVTGVTTSILLFNPRYEREALRLAPAPVAPEYRLEMTSVAAPLYAIACYSFLLVRMVVHPVQFPLGPEYVLIFTYIIRRPLPTYLCKKKNAGWFSHGLRHQPKQPGHIAASMRHGHAFHSDALLPVALVGDGPIHNAAGGRISRSVPRTVGPGSCSDSMRSRAHGQPLSLNQV</sequence>
<reference evidence="3" key="1">
    <citation type="submission" date="2023-03" db="EMBL/GenBank/DDBJ databases">
        <title>Massive genome expansion in bonnet fungi (Mycena s.s.) driven by repeated elements and novel gene families across ecological guilds.</title>
        <authorList>
            <consortium name="Lawrence Berkeley National Laboratory"/>
            <person name="Harder C.B."/>
            <person name="Miyauchi S."/>
            <person name="Viragh M."/>
            <person name="Kuo A."/>
            <person name="Thoen E."/>
            <person name="Andreopoulos B."/>
            <person name="Lu D."/>
            <person name="Skrede I."/>
            <person name="Drula E."/>
            <person name="Henrissat B."/>
            <person name="Morin E."/>
            <person name="Kohler A."/>
            <person name="Barry K."/>
            <person name="LaButti K."/>
            <person name="Morin E."/>
            <person name="Salamov A."/>
            <person name="Lipzen A."/>
            <person name="Mereny Z."/>
            <person name="Hegedus B."/>
            <person name="Baldrian P."/>
            <person name="Stursova M."/>
            <person name="Weitz H."/>
            <person name="Taylor A."/>
            <person name="Grigoriev I.V."/>
            <person name="Nagy L.G."/>
            <person name="Martin F."/>
            <person name="Kauserud H."/>
        </authorList>
    </citation>
    <scope>NUCLEOTIDE SEQUENCE</scope>
    <source>
        <strain evidence="3">CBHHK173m</strain>
    </source>
</reference>
<keyword evidence="4" id="KW-1185">Reference proteome</keyword>
<accession>A0AAD6UMD5</accession>
<gene>
    <name evidence="3" type="ORF">B0H15DRAFT_227431</name>
</gene>
<dbReference type="Proteomes" id="UP001222325">
    <property type="component" value="Unassembled WGS sequence"/>
</dbReference>
<evidence type="ECO:0000313" key="3">
    <source>
        <dbReference type="EMBL" id="KAJ7103650.1"/>
    </source>
</evidence>
<proteinExistence type="predicted"/>
<name>A0AAD6UMD5_9AGAR</name>
<comment type="caution">
    <text evidence="3">The sequence shown here is derived from an EMBL/GenBank/DDBJ whole genome shotgun (WGS) entry which is preliminary data.</text>
</comment>
<keyword evidence="2" id="KW-1133">Transmembrane helix</keyword>
<keyword evidence="2" id="KW-0812">Transmembrane</keyword>
<organism evidence="3 4">
    <name type="scientific">Mycena belliarum</name>
    <dbReference type="NCBI Taxonomy" id="1033014"/>
    <lineage>
        <taxon>Eukaryota</taxon>
        <taxon>Fungi</taxon>
        <taxon>Dikarya</taxon>
        <taxon>Basidiomycota</taxon>
        <taxon>Agaricomycotina</taxon>
        <taxon>Agaricomycetes</taxon>
        <taxon>Agaricomycetidae</taxon>
        <taxon>Agaricales</taxon>
        <taxon>Marasmiineae</taxon>
        <taxon>Mycenaceae</taxon>
        <taxon>Mycena</taxon>
    </lineage>
</organism>
<feature type="transmembrane region" description="Helical" evidence="2">
    <location>
        <begin position="32"/>
        <end position="52"/>
    </location>
</feature>
<dbReference type="AlphaFoldDB" id="A0AAD6UMD5"/>
<protein>
    <submittedName>
        <fullName evidence="3">Uncharacterized protein</fullName>
    </submittedName>
</protein>
<evidence type="ECO:0000256" key="1">
    <source>
        <dbReference type="SAM" id="MobiDB-lite"/>
    </source>
</evidence>
<evidence type="ECO:0000313" key="4">
    <source>
        <dbReference type="Proteomes" id="UP001222325"/>
    </source>
</evidence>
<dbReference type="EMBL" id="JARJCN010000002">
    <property type="protein sequence ID" value="KAJ7103650.1"/>
    <property type="molecule type" value="Genomic_DNA"/>
</dbReference>